<evidence type="ECO:0000313" key="1">
    <source>
        <dbReference type="EMBL" id="KAB7501785.1"/>
    </source>
</evidence>
<evidence type="ECO:0000313" key="2">
    <source>
        <dbReference type="Proteomes" id="UP000326759"/>
    </source>
</evidence>
<name>A0A5N5T9M1_9CRUS</name>
<gene>
    <name evidence="1" type="ORF">Anas_09808</name>
</gene>
<sequence>MPGDSNFLHRVKVTEHLKCECQCKETSSDCTPAQKYHPHICKCLCPEETKKHCEKWKGLV</sequence>
<dbReference type="OrthoDB" id="6340270at2759"/>
<dbReference type="EMBL" id="SEYY01009524">
    <property type="protein sequence ID" value="KAB7501785.1"/>
    <property type="molecule type" value="Genomic_DNA"/>
</dbReference>
<reference evidence="1 2" key="1">
    <citation type="journal article" date="2019" name="PLoS Biol.">
        <title>Sex chromosomes control vertical transmission of feminizing Wolbachia symbionts in an isopod.</title>
        <authorList>
            <person name="Becking T."/>
            <person name="Chebbi M.A."/>
            <person name="Giraud I."/>
            <person name="Moumen B."/>
            <person name="Laverre T."/>
            <person name="Caubet Y."/>
            <person name="Peccoud J."/>
            <person name="Gilbert C."/>
            <person name="Cordaux R."/>
        </authorList>
    </citation>
    <scope>NUCLEOTIDE SEQUENCE [LARGE SCALE GENOMIC DNA]</scope>
    <source>
        <strain evidence="1">ANa2</strain>
        <tissue evidence="1">Whole body excluding digestive tract and cuticle</tissue>
    </source>
</reference>
<dbReference type="Proteomes" id="UP000326759">
    <property type="component" value="Unassembled WGS sequence"/>
</dbReference>
<accession>A0A5N5T9M1</accession>
<proteinExistence type="predicted"/>
<dbReference type="AlphaFoldDB" id="A0A5N5T9M1"/>
<comment type="caution">
    <text evidence="1">The sequence shown here is derived from an EMBL/GenBank/DDBJ whole genome shotgun (WGS) entry which is preliminary data.</text>
</comment>
<keyword evidence="2" id="KW-1185">Reference proteome</keyword>
<protein>
    <submittedName>
        <fullName evidence="1">Uncharacterized protein</fullName>
    </submittedName>
</protein>
<organism evidence="1 2">
    <name type="scientific">Armadillidium nasatum</name>
    <dbReference type="NCBI Taxonomy" id="96803"/>
    <lineage>
        <taxon>Eukaryota</taxon>
        <taxon>Metazoa</taxon>
        <taxon>Ecdysozoa</taxon>
        <taxon>Arthropoda</taxon>
        <taxon>Crustacea</taxon>
        <taxon>Multicrustacea</taxon>
        <taxon>Malacostraca</taxon>
        <taxon>Eumalacostraca</taxon>
        <taxon>Peracarida</taxon>
        <taxon>Isopoda</taxon>
        <taxon>Oniscidea</taxon>
        <taxon>Crinocheta</taxon>
        <taxon>Armadillidiidae</taxon>
        <taxon>Armadillidium</taxon>
    </lineage>
</organism>